<sequence length="682" mass="80209">MIRLFLLFLSIFSFQPLSLIKSENNVKTREKQPDFNIRNYRETDSSFEKIYTQPLTIDASSPNNSLYELKNYLRTFEIKLDIYDKDFINRNLFPSFLEFDFEENLVSEGHRSIAQTHVVQELNFKKFQNEFVTNDYNVYFTMTGGAPSAYPNQSLLKFSFTKEGNIAFTTNRTINYPIMEKYTYISKRLTRVENIKLIFQKPQIFNNLNNYQINVPYNVDSNSINNLDIQIAKYLKSDLEFDKYLEIAKLTNEQKTLLLYLDVNLQKYISIQILVKPEYNHPIIKYLLNNKFLRVKFAQKVDLSMLNIKNQLSLKEGENPIKEFLKTNIVYKAFMEQNCLLEYDIKTKKIFITGKNDLITNNLSIQINFYKPKPPKQDLNSLNLKNNLGLIQVETNDWYLSDEFYFKKWKNQNMPILIEQKLEDYIVGSYKTGVVEITASTNNEKFYGTVQIFLQVETPEDRKIDIGSLNLITNLGLINLENEINPEIIIFNKLLTLNKEKTVEFKYDDFLLFIDNEFGNLTAKKTNKHFKGSIFLTFESFVEVIKTNINNLDLINDFTYIELDINLLNDANKLFDIWFEENKTTLNESKNYFNFFISNNILEITVKKTSKKYEGSISAIFRFVSQPANTDKEEIITKPNSSNLDKSSKIKIIYILVIVLGFITLLITIWFLIKKILQKRKN</sequence>
<protein>
    <submittedName>
        <fullName evidence="2">Uncharacterized protein</fullName>
    </submittedName>
</protein>
<feature type="transmembrane region" description="Helical" evidence="1">
    <location>
        <begin position="652"/>
        <end position="673"/>
    </location>
</feature>
<dbReference type="AlphaFoldDB" id="A0A2K8NXS8"/>
<organism evidence="2 3">
    <name type="scientific">Williamsoniiplasma somnilux</name>
    <dbReference type="NCBI Taxonomy" id="215578"/>
    <lineage>
        <taxon>Bacteria</taxon>
        <taxon>Bacillati</taxon>
        <taxon>Mycoplasmatota</taxon>
        <taxon>Mollicutes</taxon>
        <taxon>Entomoplasmatales</taxon>
        <taxon>Williamsoniiplasma</taxon>
    </lineage>
</organism>
<dbReference type="RefSeq" id="WP_024863717.1">
    <property type="nucleotide sequence ID" value="NZ_CP024965.1"/>
</dbReference>
<evidence type="ECO:0000313" key="2">
    <source>
        <dbReference type="EMBL" id="ATZ18597.1"/>
    </source>
</evidence>
<gene>
    <name evidence="2" type="ORF">ESOMN_v1c02130</name>
</gene>
<evidence type="ECO:0000256" key="1">
    <source>
        <dbReference type="SAM" id="Phobius"/>
    </source>
</evidence>
<accession>A0A2K8NXS8</accession>
<keyword evidence="1" id="KW-1133">Transmembrane helix</keyword>
<keyword evidence="1" id="KW-0472">Membrane</keyword>
<keyword evidence="3" id="KW-1185">Reference proteome</keyword>
<keyword evidence="1" id="KW-0812">Transmembrane</keyword>
<proteinExistence type="predicted"/>
<dbReference type="EMBL" id="CP024965">
    <property type="protein sequence ID" value="ATZ18597.1"/>
    <property type="molecule type" value="Genomic_DNA"/>
</dbReference>
<name>A0A2K8NXS8_9MOLU</name>
<evidence type="ECO:0000313" key="3">
    <source>
        <dbReference type="Proteomes" id="UP000232230"/>
    </source>
</evidence>
<dbReference type="KEGG" id="esx:ESOMN_v1c02130"/>
<reference evidence="2 3" key="1">
    <citation type="submission" date="2017-11" db="EMBL/GenBank/DDBJ databases">
        <title>Genome sequence of Entomoplasma somnilux PYAN-1 (ATCC 49194).</title>
        <authorList>
            <person name="Lo W.-S."/>
            <person name="Gasparich G.E."/>
            <person name="Kuo C.-H."/>
        </authorList>
    </citation>
    <scope>NUCLEOTIDE SEQUENCE [LARGE SCALE GENOMIC DNA]</scope>
    <source>
        <strain evidence="2 3">PYAN-1</strain>
    </source>
</reference>
<dbReference type="Proteomes" id="UP000232230">
    <property type="component" value="Chromosome"/>
</dbReference>